<dbReference type="Proteomes" id="UP000800981">
    <property type="component" value="Unassembled WGS sequence"/>
</dbReference>
<sequence>MDVDAYVVAHSGEWARLEELTRRRRRLRGPEVDELVTLYSRAATHLSVVRSASPDPALVGRLSQLVAQARSAVTGAHTPAWREVARFFQVVFPTAVYRARRWIGGAALLSVLVALAAGWWVSDDAAVRALVMPPDEVAAYREQFVDYYSENPQGSFALQVWTNNAWVAAQCLLTGPSLLFPAYLLFTNALNVGAAGGVLGAEGELDTFFVYILPHGLLELTAIFVAAGAGMRLGWALIDPGPRTRARALGEEGRAMGAIALGLVAVFAVAGCIEGFVTPSPLPAPVRLAIGALALVGFLGYVAVLGRRGVQAGEVGDLAPELAAARVPTAA</sequence>
<dbReference type="EMBL" id="JAANNP010000001">
    <property type="protein sequence ID" value="NHC13044.1"/>
    <property type="molecule type" value="Genomic_DNA"/>
</dbReference>
<organism evidence="2 3">
    <name type="scientific">Motilibacter deserti</name>
    <dbReference type="NCBI Taxonomy" id="2714956"/>
    <lineage>
        <taxon>Bacteria</taxon>
        <taxon>Bacillati</taxon>
        <taxon>Actinomycetota</taxon>
        <taxon>Actinomycetes</taxon>
        <taxon>Motilibacterales</taxon>
        <taxon>Motilibacteraceae</taxon>
        <taxon>Motilibacter</taxon>
    </lineage>
</organism>
<name>A0ABX0GT92_9ACTN</name>
<keyword evidence="1" id="KW-1133">Transmembrane helix</keyword>
<keyword evidence="1" id="KW-0812">Transmembrane</keyword>
<protein>
    <submittedName>
        <fullName evidence="2">Stage II sporulation protein M</fullName>
    </submittedName>
</protein>
<feature type="transmembrane region" description="Helical" evidence="1">
    <location>
        <begin position="284"/>
        <end position="304"/>
    </location>
</feature>
<accession>A0ABX0GT92</accession>
<dbReference type="Pfam" id="PF01944">
    <property type="entry name" value="SpoIIM"/>
    <property type="match status" value="1"/>
</dbReference>
<feature type="transmembrane region" description="Helical" evidence="1">
    <location>
        <begin position="256"/>
        <end position="278"/>
    </location>
</feature>
<dbReference type="InterPro" id="IPR002798">
    <property type="entry name" value="SpoIIM-like"/>
</dbReference>
<feature type="transmembrane region" description="Helical" evidence="1">
    <location>
        <begin position="102"/>
        <end position="122"/>
    </location>
</feature>
<dbReference type="PANTHER" id="PTHR35337">
    <property type="entry name" value="SLR1478 PROTEIN"/>
    <property type="match status" value="1"/>
</dbReference>
<evidence type="ECO:0000313" key="3">
    <source>
        <dbReference type="Proteomes" id="UP000800981"/>
    </source>
</evidence>
<feature type="transmembrane region" description="Helical" evidence="1">
    <location>
        <begin position="208"/>
        <end position="235"/>
    </location>
</feature>
<keyword evidence="3" id="KW-1185">Reference proteome</keyword>
<reference evidence="2 3" key="1">
    <citation type="submission" date="2020-03" db="EMBL/GenBank/DDBJ databases">
        <title>Two novel Motilibacter sp.</title>
        <authorList>
            <person name="Liu S."/>
        </authorList>
    </citation>
    <scope>NUCLEOTIDE SEQUENCE [LARGE SCALE GENOMIC DNA]</scope>
    <source>
        <strain evidence="2 3">E257</strain>
    </source>
</reference>
<dbReference type="RefSeq" id="WP_166278427.1">
    <property type="nucleotide sequence ID" value="NZ_JAANNP010000001.1"/>
</dbReference>
<evidence type="ECO:0000313" key="2">
    <source>
        <dbReference type="EMBL" id="NHC13044.1"/>
    </source>
</evidence>
<proteinExistence type="predicted"/>
<keyword evidence="1" id="KW-0472">Membrane</keyword>
<dbReference type="PANTHER" id="PTHR35337:SF1">
    <property type="entry name" value="SLR1478 PROTEIN"/>
    <property type="match status" value="1"/>
</dbReference>
<gene>
    <name evidence="2" type="ORF">G9H71_04535</name>
</gene>
<evidence type="ECO:0000256" key="1">
    <source>
        <dbReference type="SAM" id="Phobius"/>
    </source>
</evidence>
<comment type="caution">
    <text evidence="2">The sequence shown here is derived from an EMBL/GenBank/DDBJ whole genome shotgun (WGS) entry which is preliminary data.</text>
</comment>